<protein>
    <submittedName>
        <fullName evidence="2">Uncharacterized protein</fullName>
    </submittedName>
</protein>
<dbReference type="OMA" id="DVHRSET"/>
<sequence length="305" mass="34697">MQRTFSSTCPKHLYSLFRPQSSILCRSITHLPPTAVRRDALPPTLCYPRLPKVKTRTNITTYWLVPHPSQSRRNFAWWKIPLALMKTGKKQKAMALFTAVGGTTLLGFFFGPLSFLIMSTLFGGLAWRIWRQTSKWWQYLPLNSNPIDTASLYSMVRTLVGQHRAEDNVRNLAIQRIKQWAHTEEGRSTLLHDFSVSHTDDLTFLPTHARATYTTVKAAVDAQTSKENKTTHKEVDIQFLIEANGGDEGGCMADTKALIDGDTGDIVLKNIRLSSPGWIMDKYVPLDDQQNKRKFRVIEGEFKDV</sequence>
<organism evidence="2">
    <name type="scientific">Absidia glauca</name>
    <name type="common">Pin mould</name>
    <dbReference type="NCBI Taxonomy" id="4829"/>
    <lineage>
        <taxon>Eukaryota</taxon>
        <taxon>Fungi</taxon>
        <taxon>Fungi incertae sedis</taxon>
        <taxon>Mucoromycota</taxon>
        <taxon>Mucoromycotina</taxon>
        <taxon>Mucoromycetes</taxon>
        <taxon>Mucorales</taxon>
        <taxon>Cunninghamellaceae</taxon>
        <taxon>Absidia</taxon>
    </lineage>
</organism>
<gene>
    <name evidence="2" type="primary">ABSGL_09914.1 scaffold 11783</name>
</gene>
<feature type="transmembrane region" description="Helical" evidence="1">
    <location>
        <begin position="94"/>
        <end position="127"/>
    </location>
</feature>
<dbReference type="OrthoDB" id="672793at2759"/>
<evidence type="ECO:0000313" key="2">
    <source>
        <dbReference type="EMBL" id="SAM04054.1"/>
    </source>
</evidence>
<name>A0A163JWX5_ABSGL</name>
<keyword evidence="1" id="KW-0472">Membrane</keyword>
<dbReference type="InParanoid" id="A0A163JWX5"/>
<reference evidence="2" key="1">
    <citation type="submission" date="2016-04" db="EMBL/GenBank/DDBJ databases">
        <authorList>
            <person name="Evans L.H."/>
            <person name="Alamgir A."/>
            <person name="Owens N."/>
            <person name="Weber N.D."/>
            <person name="Virtaneva K."/>
            <person name="Barbian K."/>
            <person name="Babar A."/>
            <person name="Rosenke K."/>
        </authorList>
    </citation>
    <scope>NUCLEOTIDE SEQUENCE [LARGE SCALE GENOMIC DNA]</scope>
    <source>
        <strain evidence="2">CBS 101.48</strain>
    </source>
</reference>
<dbReference type="AlphaFoldDB" id="A0A163JWX5"/>
<keyword evidence="1" id="KW-0812">Transmembrane</keyword>
<proteinExistence type="predicted"/>
<evidence type="ECO:0000256" key="1">
    <source>
        <dbReference type="SAM" id="Phobius"/>
    </source>
</evidence>
<accession>A0A163JWX5</accession>
<keyword evidence="1" id="KW-1133">Transmembrane helix</keyword>
<keyword evidence="3" id="KW-1185">Reference proteome</keyword>
<dbReference type="Proteomes" id="UP000078561">
    <property type="component" value="Unassembled WGS sequence"/>
</dbReference>
<evidence type="ECO:0000313" key="3">
    <source>
        <dbReference type="Proteomes" id="UP000078561"/>
    </source>
</evidence>
<dbReference type="EMBL" id="LT554349">
    <property type="protein sequence ID" value="SAM04054.1"/>
    <property type="molecule type" value="Genomic_DNA"/>
</dbReference>